<organism evidence="2 3">
    <name type="scientific">Chitinophaga silvatica</name>
    <dbReference type="NCBI Taxonomy" id="2282649"/>
    <lineage>
        <taxon>Bacteria</taxon>
        <taxon>Pseudomonadati</taxon>
        <taxon>Bacteroidota</taxon>
        <taxon>Chitinophagia</taxon>
        <taxon>Chitinophagales</taxon>
        <taxon>Chitinophagaceae</taxon>
        <taxon>Chitinophaga</taxon>
    </lineage>
</organism>
<dbReference type="Pfam" id="PF18047">
    <property type="entry name" value="PatG_D"/>
    <property type="match status" value="1"/>
</dbReference>
<reference evidence="2 3" key="1">
    <citation type="submission" date="2018-07" db="EMBL/GenBank/DDBJ databases">
        <title>Chitinophaga K2CV101002-2 sp. nov., isolated from a monsoon evergreen broad-leaved forest soil.</title>
        <authorList>
            <person name="Lv Y."/>
        </authorList>
    </citation>
    <scope>NUCLEOTIDE SEQUENCE [LARGE SCALE GENOMIC DNA]</scope>
    <source>
        <strain evidence="2 3">GDMCC 1.1288</strain>
    </source>
</reference>
<evidence type="ECO:0000313" key="3">
    <source>
        <dbReference type="Proteomes" id="UP000260644"/>
    </source>
</evidence>
<feature type="domain" description="PatG" evidence="1">
    <location>
        <begin position="55"/>
        <end position="221"/>
    </location>
</feature>
<name>A0A3E1YFR7_9BACT</name>
<protein>
    <recommendedName>
        <fullName evidence="1">PatG domain-containing protein</fullName>
    </recommendedName>
</protein>
<dbReference type="AlphaFoldDB" id="A0A3E1YFR7"/>
<dbReference type="EMBL" id="QPMM01000001">
    <property type="protein sequence ID" value="RFS26219.1"/>
    <property type="molecule type" value="Genomic_DNA"/>
</dbReference>
<dbReference type="InterPro" id="IPR040483">
    <property type="entry name" value="PatG_dom"/>
</dbReference>
<proteinExistence type="predicted"/>
<sequence>MNVEQSMQEITPIIPSAAPVAETPVVPQSEPSPAISPQCGCGSSGGNLPIGLGDVYAIGNIYPTFPNKSLEEEYMYAYQEFKAQGPPNALFYQVLSQGKNLYIAERMCWILSIQGIDSYILIPRSNVELHHFIAALEPVFVGERKFDVVLGTRGPLASPERCNGLQLPTLVANLTYYFTFNQFVDAMEGNIPGIPRNIVESTLSQMLLITDNAGETDAHRALNYLTVRSREIYFMAWQMQSSIAEAPYPPGVYFLQGVDIQRSNVQGTRRIMDVIFQFQARDTAETIYYYLKVDVTGMFPFMASRHLARYYPAP</sequence>
<dbReference type="RefSeq" id="WP_116973413.1">
    <property type="nucleotide sequence ID" value="NZ_QPMM01000001.1"/>
</dbReference>
<accession>A0A3E1YFR7</accession>
<evidence type="ECO:0000313" key="2">
    <source>
        <dbReference type="EMBL" id="RFS26219.1"/>
    </source>
</evidence>
<evidence type="ECO:0000259" key="1">
    <source>
        <dbReference type="Pfam" id="PF18047"/>
    </source>
</evidence>
<gene>
    <name evidence="2" type="ORF">DVR12_00055</name>
</gene>
<keyword evidence="3" id="KW-1185">Reference proteome</keyword>
<dbReference type="Proteomes" id="UP000260644">
    <property type="component" value="Unassembled WGS sequence"/>
</dbReference>
<comment type="caution">
    <text evidence="2">The sequence shown here is derived from an EMBL/GenBank/DDBJ whole genome shotgun (WGS) entry which is preliminary data.</text>
</comment>
<dbReference type="OrthoDB" id="4174481at2"/>